<evidence type="ECO:0000313" key="1">
    <source>
        <dbReference type="EMBL" id="GAH78740.1"/>
    </source>
</evidence>
<reference evidence="1" key="1">
    <citation type="journal article" date="2014" name="Front. Microbiol.">
        <title>High frequency of phylogenetically diverse reductive dehalogenase-homologous genes in deep subseafloor sedimentary metagenomes.</title>
        <authorList>
            <person name="Kawai M."/>
            <person name="Futagami T."/>
            <person name="Toyoda A."/>
            <person name="Takaki Y."/>
            <person name="Nishi S."/>
            <person name="Hori S."/>
            <person name="Arai W."/>
            <person name="Tsubouchi T."/>
            <person name="Morono Y."/>
            <person name="Uchiyama I."/>
            <person name="Ito T."/>
            <person name="Fujiyama A."/>
            <person name="Inagaki F."/>
            <person name="Takami H."/>
        </authorList>
    </citation>
    <scope>NUCLEOTIDE SEQUENCE</scope>
    <source>
        <strain evidence="1">Expedition CK06-06</strain>
    </source>
</reference>
<gene>
    <name evidence="1" type="ORF">S03H2_67892</name>
</gene>
<name>X1JB44_9ZZZZ</name>
<organism evidence="1">
    <name type="scientific">marine sediment metagenome</name>
    <dbReference type="NCBI Taxonomy" id="412755"/>
    <lineage>
        <taxon>unclassified sequences</taxon>
        <taxon>metagenomes</taxon>
        <taxon>ecological metagenomes</taxon>
    </lineage>
</organism>
<sequence length="47" mass="5648">INIESEEELSFVIRLSKQKNSEDREFLLNFLTQHSTISNIDEKFYLE</sequence>
<accession>X1JB44</accession>
<dbReference type="AlphaFoldDB" id="X1JB44"/>
<feature type="non-terminal residue" evidence="1">
    <location>
        <position position="1"/>
    </location>
</feature>
<protein>
    <submittedName>
        <fullName evidence="1">Uncharacterized protein</fullName>
    </submittedName>
</protein>
<dbReference type="EMBL" id="BARU01044538">
    <property type="protein sequence ID" value="GAH78740.1"/>
    <property type="molecule type" value="Genomic_DNA"/>
</dbReference>
<proteinExistence type="predicted"/>
<comment type="caution">
    <text evidence="1">The sequence shown here is derived from an EMBL/GenBank/DDBJ whole genome shotgun (WGS) entry which is preliminary data.</text>
</comment>